<proteinExistence type="predicted"/>
<dbReference type="EMBL" id="UGOY01000001">
    <property type="protein sequence ID" value="STY23350.1"/>
    <property type="molecule type" value="Genomic_DNA"/>
</dbReference>
<dbReference type="RefSeq" id="WP_058475786.1">
    <property type="nucleotide sequence ID" value="NZ_CAAAIO010000002.1"/>
</dbReference>
<evidence type="ECO:0000313" key="5">
    <source>
        <dbReference type="Proteomes" id="UP000255110"/>
    </source>
</evidence>
<dbReference type="AlphaFoldDB" id="A0A378LAK8"/>
<accession>A0A378LAK8</accession>
<reference evidence="2 4" key="1">
    <citation type="submission" date="2015-11" db="EMBL/GenBank/DDBJ databases">
        <title>Genomic analysis of 38 Legionella species identifies large and diverse effector repertoires.</title>
        <authorList>
            <person name="Burstein D."/>
            <person name="Amaro F."/>
            <person name="Zusman T."/>
            <person name="Lifshitz Z."/>
            <person name="Cohen O."/>
            <person name="Gilbert J.A."/>
            <person name="Pupko T."/>
            <person name="Shuman H.A."/>
            <person name="Segal G."/>
        </authorList>
    </citation>
    <scope>NUCLEOTIDE SEQUENCE [LARGE SCALE GENOMIC DNA]</scope>
    <source>
        <strain evidence="2 4">SC-18-C9</strain>
    </source>
</reference>
<dbReference type="Proteomes" id="UP000255110">
    <property type="component" value="Unassembled WGS sequence"/>
</dbReference>
<dbReference type="OrthoDB" id="5653704at2"/>
<keyword evidence="4" id="KW-1185">Reference proteome</keyword>
<evidence type="ECO:0000256" key="1">
    <source>
        <dbReference type="SAM" id="Coils"/>
    </source>
</evidence>
<evidence type="ECO:0000313" key="3">
    <source>
        <dbReference type="EMBL" id="STY23350.1"/>
    </source>
</evidence>
<evidence type="ECO:0000313" key="4">
    <source>
        <dbReference type="Proteomes" id="UP000054820"/>
    </source>
</evidence>
<keyword evidence="1" id="KW-0175">Coiled coil</keyword>
<feature type="coiled-coil region" evidence="1">
    <location>
        <begin position="7"/>
        <end position="34"/>
    </location>
</feature>
<gene>
    <name evidence="2" type="ORF">Lstg_0189</name>
    <name evidence="3" type="ORF">NCTC11991_01958</name>
</gene>
<sequence length="236" mass="27684">MKERRDRNPKRQEIERINLELQNLQEQVKTLKGTFYDTYTVQETVPDTYRFKSEIDPNAPDEFNMEPDTWKKVDKQIWVPRDPTTLERNQLDELAQGIRAKERAIGRLVDEINVAKVMETVSDVLKYLDPKKHKNDIANLKSLEEQHFSSLYDLQNHISRWSGGQSSVTRELYKAIKKSDGSDIDYQMGKVAKQLEDRVNVHKTEKTFNFNAFKEQIPRVNIDEDLDKDDSHSNSL</sequence>
<reference evidence="3 5" key="2">
    <citation type="submission" date="2018-06" db="EMBL/GenBank/DDBJ databases">
        <authorList>
            <consortium name="Pathogen Informatics"/>
            <person name="Doyle S."/>
        </authorList>
    </citation>
    <scope>NUCLEOTIDE SEQUENCE [LARGE SCALE GENOMIC DNA]</scope>
    <source>
        <strain evidence="3 5">NCTC11991</strain>
    </source>
</reference>
<protein>
    <submittedName>
        <fullName evidence="3">Uncharacterized protein</fullName>
    </submittedName>
</protein>
<name>A0A378LAK8_9GAMM</name>
<evidence type="ECO:0000313" key="2">
    <source>
        <dbReference type="EMBL" id="KTD80962.1"/>
    </source>
</evidence>
<dbReference type="Proteomes" id="UP000054820">
    <property type="component" value="Unassembled WGS sequence"/>
</dbReference>
<dbReference type="EMBL" id="LNYZ01000001">
    <property type="protein sequence ID" value="KTD80962.1"/>
    <property type="molecule type" value="Genomic_DNA"/>
</dbReference>
<organism evidence="3 5">
    <name type="scientific">Legionella steigerwaltii</name>
    <dbReference type="NCBI Taxonomy" id="460"/>
    <lineage>
        <taxon>Bacteria</taxon>
        <taxon>Pseudomonadati</taxon>
        <taxon>Pseudomonadota</taxon>
        <taxon>Gammaproteobacteria</taxon>
        <taxon>Legionellales</taxon>
        <taxon>Legionellaceae</taxon>
        <taxon>Legionella</taxon>
    </lineage>
</organism>